<keyword evidence="4" id="KW-1185">Reference proteome</keyword>
<feature type="domain" description="SseB protein C-terminal" evidence="2">
    <location>
        <begin position="142"/>
        <end position="239"/>
    </location>
</feature>
<accession>A0A926DDL3</accession>
<dbReference type="Pfam" id="PF14581">
    <property type="entry name" value="SseB_C"/>
    <property type="match status" value="1"/>
</dbReference>
<comment type="caution">
    <text evidence="3">The sequence shown here is derived from an EMBL/GenBank/DDBJ whole genome shotgun (WGS) entry which is preliminary data.</text>
</comment>
<proteinExistence type="predicted"/>
<evidence type="ECO:0000259" key="1">
    <source>
        <dbReference type="Pfam" id="PF07179"/>
    </source>
</evidence>
<dbReference type="InterPro" id="IPR009839">
    <property type="entry name" value="SseB_N"/>
</dbReference>
<evidence type="ECO:0000259" key="2">
    <source>
        <dbReference type="Pfam" id="PF14581"/>
    </source>
</evidence>
<dbReference type="Proteomes" id="UP000620366">
    <property type="component" value="Unassembled WGS sequence"/>
</dbReference>
<evidence type="ECO:0000313" key="4">
    <source>
        <dbReference type="Proteomes" id="UP000620366"/>
    </source>
</evidence>
<gene>
    <name evidence="3" type="ORF">H8695_04250</name>
</gene>
<dbReference type="Pfam" id="PF07179">
    <property type="entry name" value="SseB"/>
    <property type="match status" value="1"/>
</dbReference>
<feature type="domain" description="SseB protein N-terminal" evidence="1">
    <location>
        <begin position="14"/>
        <end position="132"/>
    </location>
</feature>
<name>A0A926DDL3_9FIRM</name>
<evidence type="ECO:0000313" key="3">
    <source>
        <dbReference type="EMBL" id="MBC8535902.1"/>
    </source>
</evidence>
<sequence>MNEVAQTVENRELVQQIAAMGESHGRALEDLFVENLKTARLLCPIELANGRRGTDGVMQWDERASIQLAGLQNAEGDVYLPAFTDWESLSARGEKMGRRALILGFDDLRYLCGRNGCEGVVLNPYGDSLSLRRSLMEELAQRELLYRAPDARAAKLMEQMRALFESAALTKRAYLLLVRRPDGADDYLIVLERPSSPSAIGALLRTVRPHLNGRRVRLAALESDFGWRITRGIEPVYRRD</sequence>
<dbReference type="InterPro" id="IPR027945">
    <property type="entry name" value="SseB_C"/>
</dbReference>
<organism evidence="3 4">
    <name type="scientific">Feifania hominis</name>
    <dbReference type="NCBI Taxonomy" id="2763660"/>
    <lineage>
        <taxon>Bacteria</taxon>
        <taxon>Bacillati</taxon>
        <taxon>Bacillota</taxon>
        <taxon>Clostridia</taxon>
        <taxon>Eubacteriales</taxon>
        <taxon>Feifaniaceae</taxon>
        <taxon>Feifania</taxon>
    </lineage>
</organism>
<dbReference type="RefSeq" id="WP_249299644.1">
    <property type="nucleotide sequence ID" value="NZ_JACRSP010000002.1"/>
</dbReference>
<protein>
    <submittedName>
        <fullName evidence="3">Enhanced serine sensitivity protein SseB C-terminal domain-containing protein</fullName>
    </submittedName>
</protein>
<dbReference type="EMBL" id="JACRSP010000002">
    <property type="protein sequence ID" value="MBC8535902.1"/>
    <property type="molecule type" value="Genomic_DNA"/>
</dbReference>
<reference evidence="3" key="1">
    <citation type="submission" date="2020-08" db="EMBL/GenBank/DDBJ databases">
        <title>Genome public.</title>
        <authorList>
            <person name="Liu C."/>
            <person name="Sun Q."/>
        </authorList>
    </citation>
    <scope>NUCLEOTIDE SEQUENCE</scope>
    <source>
        <strain evidence="3">BX7</strain>
    </source>
</reference>
<dbReference type="AlphaFoldDB" id="A0A926DDL3"/>